<evidence type="ECO:0000256" key="1">
    <source>
        <dbReference type="SAM" id="SignalP"/>
    </source>
</evidence>
<name>A0AAV5NW76_9VIBR</name>
<comment type="caution">
    <text evidence="2">The sequence shown here is derived from an EMBL/GenBank/DDBJ whole genome shotgun (WGS) entry which is preliminary data.</text>
</comment>
<keyword evidence="1" id="KW-0732">Signal</keyword>
<evidence type="ECO:0000313" key="3">
    <source>
        <dbReference type="Proteomes" id="UP001156690"/>
    </source>
</evidence>
<gene>
    <name evidence="2" type="ORF">GCM10007932_38590</name>
</gene>
<sequence length="103" mass="11078">MTFKTLFGLVFVSLGASAGGTHVSEIHNIQCSMDSDFCQVVLPSTINAESDCTGNQVLVDVSQQQTLSVLASAMFTKTKVKFHVSEKCEQGSPVVQSYQMLKG</sequence>
<dbReference type="EMBL" id="BSNX01000056">
    <property type="protein sequence ID" value="GLQ74498.1"/>
    <property type="molecule type" value="Genomic_DNA"/>
</dbReference>
<dbReference type="RefSeq" id="WP_126609913.1">
    <property type="nucleotide sequence ID" value="NZ_AP025144.1"/>
</dbReference>
<dbReference type="AlphaFoldDB" id="A0AAV5NW76"/>
<reference evidence="3" key="1">
    <citation type="journal article" date="2019" name="Int. J. Syst. Evol. Microbiol.">
        <title>The Global Catalogue of Microorganisms (GCM) 10K type strain sequencing project: providing services to taxonomists for standard genome sequencing and annotation.</title>
        <authorList>
            <consortium name="The Broad Institute Genomics Platform"/>
            <consortium name="The Broad Institute Genome Sequencing Center for Infectious Disease"/>
            <person name="Wu L."/>
            <person name="Ma J."/>
        </authorList>
    </citation>
    <scope>NUCLEOTIDE SEQUENCE [LARGE SCALE GENOMIC DNA]</scope>
    <source>
        <strain evidence="3">NBRC 15640</strain>
    </source>
</reference>
<accession>A0AAV5NW76</accession>
<feature type="signal peptide" evidence="1">
    <location>
        <begin position="1"/>
        <end position="18"/>
    </location>
</feature>
<protein>
    <submittedName>
        <fullName evidence="2">Uncharacterized protein</fullName>
    </submittedName>
</protein>
<dbReference type="Proteomes" id="UP001156690">
    <property type="component" value="Unassembled WGS sequence"/>
</dbReference>
<feature type="chain" id="PRO_5043528947" evidence="1">
    <location>
        <begin position="19"/>
        <end position="103"/>
    </location>
</feature>
<organism evidence="2 3">
    <name type="scientific">Vibrio penaeicida</name>
    <dbReference type="NCBI Taxonomy" id="104609"/>
    <lineage>
        <taxon>Bacteria</taxon>
        <taxon>Pseudomonadati</taxon>
        <taxon>Pseudomonadota</taxon>
        <taxon>Gammaproteobacteria</taxon>
        <taxon>Vibrionales</taxon>
        <taxon>Vibrionaceae</taxon>
        <taxon>Vibrio</taxon>
    </lineage>
</organism>
<proteinExistence type="predicted"/>
<keyword evidence="3" id="KW-1185">Reference proteome</keyword>
<evidence type="ECO:0000313" key="2">
    <source>
        <dbReference type="EMBL" id="GLQ74498.1"/>
    </source>
</evidence>